<dbReference type="SUPFAM" id="SSF51735">
    <property type="entry name" value="NAD(P)-binding Rossmann-fold domains"/>
    <property type="match status" value="1"/>
</dbReference>
<dbReference type="InterPro" id="IPR016102">
    <property type="entry name" value="Succinyl-CoA_synth-like"/>
</dbReference>
<dbReference type="Pfam" id="PF13380">
    <property type="entry name" value="CoA_binding_2"/>
    <property type="match status" value="1"/>
</dbReference>
<keyword evidence="9" id="KW-1185">Reference proteome</keyword>
<dbReference type="KEGG" id="nhl:Nhal_1582"/>
<dbReference type="PROSITE" id="PS51186">
    <property type="entry name" value="GNAT"/>
    <property type="match status" value="1"/>
</dbReference>
<dbReference type="OrthoDB" id="9807426at2"/>
<dbReference type="STRING" id="472759.Nhal_1582"/>
<dbReference type="GO" id="GO:0005524">
    <property type="term" value="F:ATP binding"/>
    <property type="evidence" value="ECO:0007669"/>
    <property type="project" value="UniProtKB-UniRule"/>
</dbReference>
<dbReference type="eggNOG" id="COG1247">
    <property type="taxonomic scope" value="Bacteria"/>
</dbReference>
<dbReference type="InterPro" id="IPR051538">
    <property type="entry name" value="Acyl-CoA_Synth/Transferase"/>
</dbReference>
<dbReference type="HOGENOM" id="CLU_007415_0_2_6"/>
<dbReference type="InterPro" id="IPR036291">
    <property type="entry name" value="NAD(P)-bd_dom_sf"/>
</dbReference>
<keyword evidence="3 5" id="KW-0067">ATP-binding</keyword>
<name>D5C1T4_NITHN</name>
<evidence type="ECO:0000256" key="5">
    <source>
        <dbReference type="PROSITE-ProRule" id="PRU00409"/>
    </source>
</evidence>
<accession>D5C1T4</accession>
<dbReference type="Gene3D" id="3.40.630.30">
    <property type="match status" value="1"/>
</dbReference>
<dbReference type="Pfam" id="PF13549">
    <property type="entry name" value="ATP-grasp_5"/>
    <property type="match status" value="1"/>
</dbReference>
<gene>
    <name evidence="8" type="ordered locus">Nhal_1582</name>
</gene>
<dbReference type="AlphaFoldDB" id="D5C1T4"/>
<dbReference type="InterPro" id="IPR032875">
    <property type="entry name" value="Succ_CoA_lig_flav_dom"/>
</dbReference>
<evidence type="ECO:0000259" key="6">
    <source>
        <dbReference type="PROSITE" id="PS50975"/>
    </source>
</evidence>
<dbReference type="PANTHER" id="PTHR43334:SF1">
    <property type="entry name" value="3-HYDROXYPROPIONATE--COA LIGASE [ADP-FORMING]"/>
    <property type="match status" value="1"/>
</dbReference>
<dbReference type="eggNOG" id="COG1042">
    <property type="taxonomic scope" value="Bacteria"/>
</dbReference>
<sequence length="895" mass="97241">MSIRNLEHLFQPQSVAVIGASIKPHSVGNTVMRNLLEGGFGGPIMPVNPKYKAVAGVLAYPDIASLPETPDLAIIGTPPTTVPGIIAELGERGTKAAVVLTAGLPQTKDEQGQNLQQKMLEAAQPHLLRILGPNCVGLMIPLLGFNGSFAHTQAMEGEIAFVSQSGALTTVVLDWAKSKEIGFSYFISMGDSADIDFGDVLDYLGGEPNTHAILLYIESIKEARKFMSAARAAARNKPVLVVKSGRAPEGAQAAASHTGALAGADDVYSAAIRRAGMLRVVTIENLFGAVETLARALPMKGNRLTILTNGGGPGVMATDAVALADGQLATLSEKTIQQLDQVLPPTWSHGNPVDIIGDAPAERYVKALKILLNDPQSDAILLIHAPTAIVPSDHIAEAIVTVVKEAKRNVLTCWLGGEAVEKARDIFARADIPTYGTPEEAVQAFLNMMEYHRNQVQLMETPPSIPQEFTPNRKTAQQIVEKALASPHRLLSEPQAKEILAAYGIPVVATRVAKTPEEAQQMAQELGFPVALKILSPDISHKSDVGGVVLDLETPEAVQSEAERILRRLQELRPEAQLEGFTVQEMAHRPGAHELLIGATTDPIFGPVILFGQGGTAVEIIQDRAVALPPLNMRLAQELISRTRVAKLLAGYRDRPAADQEAIARVLIQIAELMADIPEITELDINPLLADDKGVLALDARMGIAPAKSSGPERLAIRPYPRELEKWSDFQGEKVLLRPIRPEDEPQYREFLQQLDPEDIRFRFFDMIKEWPHSELARYTQIDYDREMAFLAITQDGDDWPKILGVARAITDPLNIQAEFAIIVHSALKGKGLGHLLLDKMIRYCQSCGTKELIGNALRDNKRMLALAKSLGFEIQPSPNEAIVQVQLCLQPKKK</sequence>
<dbReference type="FunFam" id="3.30.1490.20:FF:000020">
    <property type="entry name" value="Protein lysine acetyltransferase"/>
    <property type="match status" value="1"/>
</dbReference>
<organism evidence="8 9">
    <name type="scientific">Nitrosococcus halophilus (strain Nc4)</name>
    <dbReference type="NCBI Taxonomy" id="472759"/>
    <lineage>
        <taxon>Bacteria</taxon>
        <taxon>Pseudomonadati</taxon>
        <taxon>Pseudomonadota</taxon>
        <taxon>Gammaproteobacteria</taxon>
        <taxon>Chromatiales</taxon>
        <taxon>Chromatiaceae</taxon>
        <taxon>Nitrosococcus</taxon>
    </lineage>
</organism>
<dbReference type="Gene3D" id="3.40.50.720">
    <property type="entry name" value="NAD(P)-binding Rossmann-like Domain"/>
    <property type="match status" value="1"/>
</dbReference>
<evidence type="ECO:0000313" key="8">
    <source>
        <dbReference type="EMBL" id="ADE14717.1"/>
    </source>
</evidence>
<dbReference type="eggNOG" id="COG0045">
    <property type="taxonomic scope" value="Bacteria"/>
</dbReference>
<dbReference type="Gene3D" id="3.40.50.261">
    <property type="entry name" value="Succinyl-CoA synthetase domains"/>
    <property type="match status" value="2"/>
</dbReference>
<keyword evidence="1" id="KW-0436">Ligase</keyword>
<dbReference type="GO" id="GO:0043758">
    <property type="term" value="F:acetate-CoA ligase (ADP-forming) activity"/>
    <property type="evidence" value="ECO:0007669"/>
    <property type="project" value="InterPro"/>
</dbReference>
<dbReference type="GO" id="GO:0016747">
    <property type="term" value="F:acyltransferase activity, transferring groups other than amino-acyl groups"/>
    <property type="evidence" value="ECO:0007669"/>
    <property type="project" value="InterPro"/>
</dbReference>
<dbReference type="Proteomes" id="UP000001844">
    <property type="component" value="Chromosome"/>
</dbReference>
<dbReference type="SUPFAM" id="SSF52210">
    <property type="entry name" value="Succinyl-CoA synthetase domains"/>
    <property type="match status" value="2"/>
</dbReference>
<dbReference type="SUPFAM" id="SSF56059">
    <property type="entry name" value="Glutathione synthetase ATP-binding domain-like"/>
    <property type="match status" value="1"/>
</dbReference>
<dbReference type="InterPro" id="IPR000182">
    <property type="entry name" value="GNAT_dom"/>
</dbReference>
<dbReference type="RefSeq" id="WP_013032604.1">
    <property type="nucleotide sequence ID" value="NC_013960.1"/>
</dbReference>
<evidence type="ECO:0000256" key="4">
    <source>
        <dbReference type="ARBA" id="ARBA00060888"/>
    </source>
</evidence>
<feature type="domain" description="ATP-grasp" evidence="6">
    <location>
        <begin position="497"/>
        <end position="533"/>
    </location>
</feature>
<keyword evidence="2 5" id="KW-0547">Nucleotide-binding</keyword>
<evidence type="ECO:0000313" key="9">
    <source>
        <dbReference type="Proteomes" id="UP000001844"/>
    </source>
</evidence>
<dbReference type="PANTHER" id="PTHR43334">
    <property type="entry name" value="ACETATE--COA LIGASE [ADP-FORMING]"/>
    <property type="match status" value="1"/>
</dbReference>
<evidence type="ECO:0000256" key="3">
    <source>
        <dbReference type="ARBA" id="ARBA00022840"/>
    </source>
</evidence>
<evidence type="ECO:0000259" key="7">
    <source>
        <dbReference type="PROSITE" id="PS51186"/>
    </source>
</evidence>
<dbReference type="Pfam" id="PF13302">
    <property type="entry name" value="Acetyltransf_3"/>
    <property type="match status" value="1"/>
</dbReference>
<dbReference type="GO" id="GO:0046872">
    <property type="term" value="F:metal ion binding"/>
    <property type="evidence" value="ECO:0007669"/>
    <property type="project" value="InterPro"/>
</dbReference>
<dbReference type="EMBL" id="CP001798">
    <property type="protein sequence ID" value="ADE14717.1"/>
    <property type="molecule type" value="Genomic_DNA"/>
</dbReference>
<dbReference type="InterPro" id="IPR016181">
    <property type="entry name" value="Acyl_CoA_acyltransferase"/>
</dbReference>
<dbReference type="SMART" id="SM00881">
    <property type="entry name" value="CoA_binding"/>
    <property type="match status" value="1"/>
</dbReference>
<proteinExistence type="inferred from homology"/>
<comment type="similarity">
    <text evidence="4">In the N-terminal section; belongs to the acetate CoA ligase alpha subunit family.</text>
</comment>
<evidence type="ECO:0000256" key="2">
    <source>
        <dbReference type="ARBA" id="ARBA00022741"/>
    </source>
</evidence>
<dbReference type="InterPro" id="IPR003781">
    <property type="entry name" value="CoA-bd"/>
</dbReference>
<feature type="domain" description="N-acetyltransferase" evidence="7">
    <location>
        <begin position="735"/>
        <end position="895"/>
    </location>
</feature>
<dbReference type="SUPFAM" id="SSF55729">
    <property type="entry name" value="Acyl-CoA N-acyltransferases (Nat)"/>
    <property type="match status" value="1"/>
</dbReference>
<dbReference type="InterPro" id="IPR013815">
    <property type="entry name" value="ATP_grasp_subdomain_1"/>
</dbReference>
<dbReference type="Pfam" id="PF19045">
    <property type="entry name" value="Ligase_CoA_2"/>
    <property type="match status" value="1"/>
</dbReference>
<dbReference type="PROSITE" id="PS50975">
    <property type="entry name" value="ATP_GRASP"/>
    <property type="match status" value="1"/>
</dbReference>
<dbReference type="Pfam" id="PF13607">
    <property type="entry name" value="Succ_CoA_lig"/>
    <property type="match status" value="1"/>
</dbReference>
<evidence type="ECO:0000256" key="1">
    <source>
        <dbReference type="ARBA" id="ARBA00022598"/>
    </source>
</evidence>
<reference evidence="9" key="1">
    <citation type="submission" date="2010-04" db="EMBL/GenBank/DDBJ databases">
        <title>Complete genome sequence of Nitrosococcus halophilus Nc4, a salt-adapted, aerobic obligate ammonia-oxidizing sulfur purple bacterium.</title>
        <authorList>
            <consortium name="US DOE Joint Genome Institute"/>
            <person name="Campbell M.A."/>
            <person name="Malfatti S.A."/>
            <person name="Chain P.S.G."/>
            <person name="Heidelberg J.F."/>
            <person name="Ward B.B."/>
            <person name="Klotz M.G."/>
        </authorList>
    </citation>
    <scope>NUCLEOTIDE SEQUENCE [LARGE SCALE GENOMIC DNA]</scope>
    <source>
        <strain evidence="9">Nc4</strain>
    </source>
</reference>
<dbReference type="Gene3D" id="3.30.1490.20">
    <property type="entry name" value="ATP-grasp fold, A domain"/>
    <property type="match status" value="1"/>
</dbReference>
<dbReference type="Gene3D" id="3.30.470.20">
    <property type="entry name" value="ATP-grasp fold, B domain"/>
    <property type="match status" value="1"/>
</dbReference>
<protein>
    <submittedName>
        <fullName evidence="8">CoA-binding domain protein</fullName>
    </submittedName>
</protein>
<dbReference type="InterPro" id="IPR043938">
    <property type="entry name" value="Ligase_CoA_dom"/>
</dbReference>
<dbReference type="InterPro" id="IPR011761">
    <property type="entry name" value="ATP-grasp"/>
</dbReference>